<gene>
    <name evidence="2" type="ORF">EV686_105136</name>
</gene>
<dbReference type="EMBL" id="SMBX01000005">
    <property type="protein sequence ID" value="TCU98439.1"/>
    <property type="molecule type" value="Genomic_DNA"/>
</dbReference>
<dbReference type="PANTHER" id="PTHR48207">
    <property type="entry name" value="SUCCINATE--HYDROXYMETHYLGLUTARATE COA-TRANSFERASE"/>
    <property type="match status" value="1"/>
</dbReference>
<dbReference type="PANTHER" id="PTHR48207:SF4">
    <property type="entry name" value="BLL6097 PROTEIN"/>
    <property type="match status" value="1"/>
</dbReference>
<dbReference type="Gene3D" id="3.30.1540.10">
    <property type="entry name" value="formyl-coa transferase, domain 3"/>
    <property type="match status" value="1"/>
</dbReference>
<dbReference type="InterPro" id="IPR044855">
    <property type="entry name" value="CoA-Trfase_III_dom3_sf"/>
</dbReference>
<sequence>MLSGIKVLSFTHFLQGPSAVQMLADLGADVVKVEPAQGAWERSWAGKDAFLNGQSVFFMLANRNQRSLSLNLRHEDGLAVARKLASEADVIIENYRPGVMDRLGLGYETLKASNPGLVYCSCTGYGSSGPYVKRPGQDLLLQAMSGMAYLSGGADAPPTPVGSAIVDQHAAVLAAFGVLGALFERVRTGKGRYVESNLLNAALDLQIEPFCYYMNNGPLWDRMEPATGSRFHPAPYGVYQTRDGWIAVSLTPVEKLAVALDEPRFAEFAAGDQVKRRSEVHALTCEALLRRTTEDWMKVFDEHEIWFAPVNDYAQVVEDPQVRHNKVVLSMEHPKAGEVRVLAHPVRYDGQPPGLRRLPPEIGEHSVEVLREAGYAEADIERLLSSGAVKKGETA</sequence>
<evidence type="ECO:0000313" key="3">
    <source>
        <dbReference type="Proteomes" id="UP000294692"/>
    </source>
</evidence>
<dbReference type="GO" id="GO:0008410">
    <property type="term" value="F:CoA-transferase activity"/>
    <property type="evidence" value="ECO:0007669"/>
    <property type="project" value="TreeGrafter"/>
</dbReference>
<dbReference type="SUPFAM" id="SSF89796">
    <property type="entry name" value="CoA-transferase family III (CaiB/BaiF)"/>
    <property type="match status" value="1"/>
</dbReference>
<keyword evidence="3" id="KW-1185">Reference proteome</keyword>
<protein>
    <submittedName>
        <fullName evidence="2">Crotonobetainyl-CoA:carnitine CoA-transferase CaiB-like acyl-CoA transferase</fullName>
    </submittedName>
</protein>
<dbReference type="Gene3D" id="3.40.50.10540">
    <property type="entry name" value="Crotonobetainyl-coa:carnitine coa-transferase, domain 1"/>
    <property type="match status" value="1"/>
</dbReference>
<dbReference type="Proteomes" id="UP000294692">
    <property type="component" value="Unassembled WGS sequence"/>
</dbReference>
<accession>A0A4V2VRG3</accession>
<dbReference type="RefSeq" id="WP_132477103.1">
    <property type="nucleotide sequence ID" value="NZ_JBHRVM010000001.1"/>
</dbReference>
<reference evidence="2 3" key="1">
    <citation type="submission" date="2019-03" db="EMBL/GenBank/DDBJ databases">
        <title>Genomic Encyclopedia of Type Strains, Phase IV (KMG-IV): sequencing the most valuable type-strain genomes for metagenomic binning, comparative biology and taxonomic classification.</title>
        <authorList>
            <person name="Goeker M."/>
        </authorList>
    </citation>
    <scope>NUCLEOTIDE SEQUENCE [LARGE SCALE GENOMIC DNA]</scope>
    <source>
        <strain evidence="2 3">DSM 100048</strain>
    </source>
</reference>
<dbReference type="OrthoDB" id="9058532at2"/>
<keyword evidence="1 2" id="KW-0808">Transferase</keyword>
<evidence type="ECO:0000256" key="1">
    <source>
        <dbReference type="ARBA" id="ARBA00022679"/>
    </source>
</evidence>
<dbReference type="InterPro" id="IPR003673">
    <property type="entry name" value="CoA-Trfase_fam_III"/>
</dbReference>
<dbReference type="Pfam" id="PF02515">
    <property type="entry name" value="CoA_transf_3"/>
    <property type="match status" value="1"/>
</dbReference>
<dbReference type="InterPro" id="IPR050483">
    <property type="entry name" value="CoA-transferase_III_domain"/>
</dbReference>
<dbReference type="AlphaFoldDB" id="A0A4V2VRG3"/>
<dbReference type="InterPro" id="IPR023606">
    <property type="entry name" value="CoA-Trfase_III_dom_1_sf"/>
</dbReference>
<evidence type="ECO:0000313" key="2">
    <source>
        <dbReference type="EMBL" id="TCU98439.1"/>
    </source>
</evidence>
<name>A0A4V2VRG3_9BURK</name>
<organism evidence="2 3">
    <name type="scientific">Paracandidimonas soli</name>
    <dbReference type="NCBI Taxonomy" id="1917182"/>
    <lineage>
        <taxon>Bacteria</taxon>
        <taxon>Pseudomonadati</taxon>
        <taxon>Pseudomonadota</taxon>
        <taxon>Betaproteobacteria</taxon>
        <taxon>Burkholderiales</taxon>
        <taxon>Alcaligenaceae</taxon>
        <taxon>Paracandidimonas</taxon>
    </lineage>
</organism>
<proteinExistence type="predicted"/>
<comment type="caution">
    <text evidence="2">The sequence shown here is derived from an EMBL/GenBank/DDBJ whole genome shotgun (WGS) entry which is preliminary data.</text>
</comment>